<evidence type="ECO:0000313" key="2">
    <source>
        <dbReference type="Proteomes" id="UP000308600"/>
    </source>
</evidence>
<protein>
    <submittedName>
        <fullName evidence="1">Uncharacterized protein</fullName>
    </submittedName>
</protein>
<dbReference type="Proteomes" id="UP000308600">
    <property type="component" value="Unassembled WGS sequence"/>
</dbReference>
<reference evidence="1 2" key="1">
    <citation type="journal article" date="2019" name="Nat. Ecol. Evol.">
        <title>Megaphylogeny resolves global patterns of mushroom evolution.</title>
        <authorList>
            <person name="Varga T."/>
            <person name="Krizsan K."/>
            <person name="Foldi C."/>
            <person name="Dima B."/>
            <person name="Sanchez-Garcia M."/>
            <person name="Sanchez-Ramirez S."/>
            <person name="Szollosi G.J."/>
            <person name="Szarkandi J.G."/>
            <person name="Papp V."/>
            <person name="Albert L."/>
            <person name="Andreopoulos W."/>
            <person name="Angelini C."/>
            <person name="Antonin V."/>
            <person name="Barry K.W."/>
            <person name="Bougher N.L."/>
            <person name="Buchanan P."/>
            <person name="Buyck B."/>
            <person name="Bense V."/>
            <person name="Catcheside P."/>
            <person name="Chovatia M."/>
            <person name="Cooper J."/>
            <person name="Damon W."/>
            <person name="Desjardin D."/>
            <person name="Finy P."/>
            <person name="Geml J."/>
            <person name="Haridas S."/>
            <person name="Hughes K."/>
            <person name="Justo A."/>
            <person name="Karasinski D."/>
            <person name="Kautmanova I."/>
            <person name="Kiss B."/>
            <person name="Kocsube S."/>
            <person name="Kotiranta H."/>
            <person name="LaButti K.M."/>
            <person name="Lechner B.E."/>
            <person name="Liimatainen K."/>
            <person name="Lipzen A."/>
            <person name="Lukacs Z."/>
            <person name="Mihaltcheva S."/>
            <person name="Morgado L.N."/>
            <person name="Niskanen T."/>
            <person name="Noordeloos M.E."/>
            <person name="Ohm R.A."/>
            <person name="Ortiz-Santana B."/>
            <person name="Ovrebo C."/>
            <person name="Racz N."/>
            <person name="Riley R."/>
            <person name="Savchenko A."/>
            <person name="Shiryaev A."/>
            <person name="Soop K."/>
            <person name="Spirin V."/>
            <person name="Szebenyi C."/>
            <person name="Tomsovsky M."/>
            <person name="Tulloss R.E."/>
            <person name="Uehling J."/>
            <person name="Grigoriev I.V."/>
            <person name="Vagvolgyi C."/>
            <person name="Papp T."/>
            <person name="Martin F.M."/>
            <person name="Miettinen O."/>
            <person name="Hibbett D.S."/>
            <person name="Nagy L.G."/>
        </authorList>
    </citation>
    <scope>NUCLEOTIDE SEQUENCE [LARGE SCALE GENOMIC DNA]</scope>
    <source>
        <strain evidence="1 2">NL-1719</strain>
    </source>
</reference>
<proteinExistence type="predicted"/>
<evidence type="ECO:0000313" key="1">
    <source>
        <dbReference type="EMBL" id="TFK68295.1"/>
    </source>
</evidence>
<gene>
    <name evidence="1" type="ORF">BDN72DRAFT_841981</name>
</gene>
<keyword evidence="2" id="KW-1185">Reference proteome</keyword>
<sequence length="61" mass="6878">MRCREQASKNMATTVCCPTPYASSSYHREVEEIPVKRGEVRVLICKDAARIAPVYLIALDH</sequence>
<dbReference type="EMBL" id="ML208355">
    <property type="protein sequence ID" value="TFK68295.1"/>
    <property type="molecule type" value="Genomic_DNA"/>
</dbReference>
<name>A0ACD3ARF8_9AGAR</name>
<organism evidence="1 2">
    <name type="scientific">Pluteus cervinus</name>
    <dbReference type="NCBI Taxonomy" id="181527"/>
    <lineage>
        <taxon>Eukaryota</taxon>
        <taxon>Fungi</taxon>
        <taxon>Dikarya</taxon>
        <taxon>Basidiomycota</taxon>
        <taxon>Agaricomycotina</taxon>
        <taxon>Agaricomycetes</taxon>
        <taxon>Agaricomycetidae</taxon>
        <taxon>Agaricales</taxon>
        <taxon>Pluteineae</taxon>
        <taxon>Pluteaceae</taxon>
        <taxon>Pluteus</taxon>
    </lineage>
</organism>
<accession>A0ACD3ARF8</accession>